<evidence type="ECO:0000313" key="9">
    <source>
        <dbReference type="Proteomes" id="UP000654075"/>
    </source>
</evidence>
<dbReference type="Proteomes" id="UP000654075">
    <property type="component" value="Unassembled WGS sequence"/>
</dbReference>
<evidence type="ECO:0000256" key="7">
    <source>
        <dbReference type="SAM" id="Phobius"/>
    </source>
</evidence>
<dbReference type="GO" id="GO:0035859">
    <property type="term" value="C:Seh1-associated complex"/>
    <property type="evidence" value="ECO:0007669"/>
    <property type="project" value="TreeGrafter"/>
</dbReference>
<evidence type="ECO:0000256" key="3">
    <source>
        <dbReference type="ARBA" id="ARBA00022574"/>
    </source>
</evidence>
<evidence type="ECO:0000256" key="2">
    <source>
        <dbReference type="ARBA" id="ARBA00022448"/>
    </source>
</evidence>
<keyword evidence="7" id="KW-1133">Transmembrane helix</keyword>
<evidence type="ECO:0000256" key="6">
    <source>
        <dbReference type="SAM" id="MobiDB-lite"/>
    </source>
</evidence>
<dbReference type="GO" id="GO:0005198">
    <property type="term" value="F:structural molecule activity"/>
    <property type="evidence" value="ECO:0007669"/>
    <property type="project" value="InterPro"/>
</dbReference>
<feature type="region of interest" description="Disordered" evidence="6">
    <location>
        <begin position="1"/>
        <end position="25"/>
    </location>
</feature>
<dbReference type="EMBL" id="CAJNNV010026633">
    <property type="protein sequence ID" value="CAE8618684.1"/>
    <property type="molecule type" value="Genomic_DNA"/>
</dbReference>
<keyword evidence="2" id="KW-0813">Transport</keyword>
<dbReference type="GO" id="GO:0031080">
    <property type="term" value="C:nuclear pore outer ring"/>
    <property type="evidence" value="ECO:0007669"/>
    <property type="project" value="TreeGrafter"/>
</dbReference>
<feature type="compositionally biased region" description="Low complexity" evidence="6">
    <location>
        <begin position="309"/>
        <end position="333"/>
    </location>
</feature>
<dbReference type="SUPFAM" id="SSF101898">
    <property type="entry name" value="NHL repeat"/>
    <property type="match status" value="1"/>
</dbReference>
<keyword evidence="7" id="KW-0472">Membrane</keyword>
<dbReference type="AlphaFoldDB" id="A0A813FYD1"/>
<evidence type="ECO:0000256" key="4">
    <source>
        <dbReference type="ARBA" id="ARBA00022737"/>
    </source>
</evidence>
<feature type="region of interest" description="Disordered" evidence="6">
    <location>
        <begin position="468"/>
        <end position="487"/>
    </location>
</feature>
<keyword evidence="3" id="KW-0853">WD repeat</keyword>
<gene>
    <name evidence="8" type="ORF">PGLA1383_LOCUS36287</name>
</gene>
<keyword evidence="9" id="KW-1185">Reference proteome</keyword>
<reference evidence="8" key="1">
    <citation type="submission" date="2021-02" db="EMBL/GenBank/DDBJ databases">
        <authorList>
            <person name="Dougan E. K."/>
            <person name="Rhodes N."/>
            <person name="Thang M."/>
            <person name="Chan C."/>
        </authorList>
    </citation>
    <scope>NUCLEOTIDE SEQUENCE</scope>
</reference>
<sequence>DLETLTHKPPAGPGQGPTSAAGSTSAALDWKQVPLGCGGEELSEVLALGGRGGKLAIWAKEKSGRWREQERAEAHPIAGGGVKDVAWCPNICRPYEVIATCGAGAALWRVDFLTDEQRQGYGRKDTPAGSACTLQRLKDLILPGEEICPVWRCSWNLTGTTLALCPEGSEVSVWKADASLEWRPECEIELAGGGGLQGQALAVLRALGGIAACLPPAARSAVIPALPDQNDWEARCGESEKWRAQGWSAPWRPGPDWQGASGSDWRYNVGSGSGSTGQWEKQRSSWDSSSLQWQRPCSEPKAWEAKQRPALSPPESTSASASSSSCRVQSAPPIKADKEESLKNRSNAQRVSDGDCAAGPVEGGFVRRRLSASREPQQQGQAVALMENISLLGQAAGGRVWRAGGLPDAKENEDGHDRDAMLAKLVDIVHTMLLRSPDIPEGLGQPARRFSQRHSGARSEWGWQPDYRRHSRRFSGSGVSRAADEPGGRAMLAMTSETPAGHQSGCKRFSAPGGLPAGGSQTSVSMSASADASEKGRPARQSACTAPRIEAAALLAANPPSSASWDWPMSRPESWFRLWLFFTFYLKKCCYLLLFVCWFFYLTP</sequence>
<dbReference type="InterPro" id="IPR037363">
    <property type="entry name" value="Sec13/Seh1_fam"/>
</dbReference>
<dbReference type="InterPro" id="IPR015943">
    <property type="entry name" value="WD40/YVTN_repeat-like_dom_sf"/>
</dbReference>
<dbReference type="PANTHER" id="PTHR11024">
    <property type="entry name" value="NUCLEAR PORE COMPLEX PROTEIN SEC13 / SEH1 FAMILY MEMBER"/>
    <property type="match status" value="1"/>
</dbReference>
<protein>
    <submittedName>
        <fullName evidence="8">Uncharacterized protein</fullName>
    </submittedName>
</protein>
<feature type="compositionally biased region" description="Polar residues" evidence="6">
    <location>
        <begin position="285"/>
        <end position="295"/>
    </location>
</feature>
<accession>A0A813FYD1</accession>
<keyword evidence="5" id="KW-0539">Nucleus</keyword>
<dbReference type="Gene3D" id="2.130.10.10">
    <property type="entry name" value="YVTN repeat-like/Quinoprotein amine dehydrogenase"/>
    <property type="match status" value="1"/>
</dbReference>
<proteinExistence type="predicted"/>
<dbReference type="PANTHER" id="PTHR11024:SF3">
    <property type="entry name" value="NUCLEOPORIN SEH1"/>
    <property type="match status" value="1"/>
</dbReference>
<keyword evidence="4" id="KW-0677">Repeat</keyword>
<comment type="subcellular location">
    <subcellularLocation>
        <location evidence="1">Nucleus envelope</location>
    </subcellularLocation>
</comment>
<evidence type="ECO:0000256" key="1">
    <source>
        <dbReference type="ARBA" id="ARBA00004259"/>
    </source>
</evidence>
<dbReference type="OrthoDB" id="5566198at2759"/>
<feature type="region of interest" description="Disordered" evidence="6">
    <location>
        <begin position="499"/>
        <end position="540"/>
    </location>
</feature>
<organism evidence="8 9">
    <name type="scientific">Polarella glacialis</name>
    <name type="common">Dinoflagellate</name>
    <dbReference type="NCBI Taxonomy" id="89957"/>
    <lineage>
        <taxon>Eukaryota</taxon>
        <taxon>Sar</taxon>
        <taxon>Alveolata</taxon>
        <taxon>Dinophyceae</taxon>
        <taxon>Suessiales</taxon>
        <taxon>Suessiaceae</taxon>
        <taxon>Polarella</taxon>
    </lineage>
</organism>
<name>A0A813FYD1_POLGL</name>
<dbReference type="GO" id="GO:0034198">
    <property type="term" value="P:cellular response to amino acid starvation"/>
    <property type="evidence" value="ECO:0007669"/>
    <property type="project" value="TreeGrafter"/>
</dbReference>
<evidence type="ECO:0000313" key="8">
    <source>
        <dbReference type="EMBL" id="CAE8618684.1"/>
    </source>
</evidence>
<keyword evidence="7" id="KW-0812">Transmembrane</keyword>
<evidence type="ECO:0000256" key="5">
    <source>
        <dbReference type="ARBA" id="ARBA00023242"/>
    </source>
</evidence>
<comment type="caution">
    <text evidence="8">The sequence shown here is derived from an EMBL/GenBank/DDBJ whole genome shotgun (WGS) entry which is preliminary data.</text>
</comment>
<feature type="transmembrane region" description="Helical" evidence="7">
    <location>
        <begin position="578"/>
        <end position="601"/>
    </location>
</feature>
<dbReference type="GO" id="GO:1904263">
    <property type="term" value="P:positive regulation of TORC1 signaling"/>
    <property type="evidence" value="ECO:0007669"/>
    <property type="project" value="TreeGrafter"/>
</dbReference>
<feature type="region of interest" description="Disordered" evidence="6">
    <location>
        <begin position="244"/>
        <end position="359"/>
    </location>
</feature>
<feature type="compositionally biased region" description="Polar residues" evidence="6">
    <location>
        <begin position="519"/>
        <end position="530"/>
    </location>
</feature>
<feature type="region of interest" description="Disordered" evidence="6">
    <location>
        <begin position="443"/>
        <end position="462"/>
    </location>
</feature>
<feature type="non-terminal residue" evidence="8">
    <location>
        <position position="604"/>
    </location>
</feature>